<dbReference type="Proteomes" id="UP000285301">
    <property type="component" value="Unassembled WGS sequence"/>
</dbReference>
<keyword evidence="13" id="KW-1185">Reference proteome</keyword>
<dbReference type="PANTHER" id="PTHR23292:SF6">
    <property type="entry name" value="FI16602P1-RELATED"/>
    <property type="match status" value="1"/>
</dbReference>
<evidence type="ECO:0000256" key="8">
    <source>
        <dbReference type="SAM" id="Phobius"/>
    </source>
</evidence>
<evidence type="ECO:0000259" key="9">
    <source>
        <dbReference type="PROSITE" id="PS51837"/>
    </source>
</evidence>
<evidence type="ECO:0000256" key="1">
    <source>
        <dbReference type="ARBA" id="ARBA00004414"/>
    </source>
</evidence>
<feature type="domain" description="LITAF" evidence="9">
    <location>
        <begin position="1"/>
        <end position="67"/>
    </location>
</feature>
<evidence type="ECO:0000256" key="7">
    <source>
        <dbReference type="ARBA" id="ARBA00023136"/>
    </source>
</evidence>
<keyword evidence="6" id="KW-0862">Zinc</keyword>
<dbReference type="EMBL" id="NCKU01005446">
    <property type="protein sequence ID" value="RWS04558.1"/>
    <property type="molecule type" value="Genomic_DNA"/>
</dbReference>
<dbReference type="GO" id="GO:0005765">
    <property type="term" value="C:lysosomal membrane"/>
    <property type="evidence" value="ECO:0007669"/>
    <property type="project" value="UniProtKB-SubCell"/>
</dbReference>
<dbReference type="Pfam" id="PF10601">
    <property type="entry name" value="zf-LITAF-like"/>
    <property type="match status" value="1"/>
</dbReference>
<keyword evidence="7 8" id="KW-0472">Membrane</keyword>
<comment type="caution">
    <text evidence="10">The sequence shown here is derived from an EMBL/GenBank/DDBJ whole genome shotgun (WGS) entry which is preliminary data.</text>
</comment>
<dbReference type="EMBL" id="NCKU01002767">
    <property type="protein sequence ID" value="RWS08831.1"/>
    <property type="molecule type" value="Genomic_DNA"/>
</dbReference>
<evidence type="ECO:0000313" key="10">
    <source>
        <dbReference type="EMBL" id="RWS04558.1"/>
    </source>
</evidence>
<dbReference type="SMART" id="SM00714">
    <property type="entry name" value="LITAF"/>
    <property type="match status" value="1"/>
</dbReference>
<dbReference type="AlphaFoldDB" id="A0A3S3PAE4"/>
<comment type="subcellular location">
    <subcellularLocation>
        <location evidence="2">Endosome membrane</location>
        <topology evidence="2">Peripheral membrane protein</topology>
    </subcellularLocation>
    <subcellularLocation>
        <location evidence="1">Late endosome membrane</location>
    </subcellularLocation>
    <subcellularLocation>
        <location evidence="3">Lysosome membrane</location>
        <topology evidence="3">Peripheral membrane protein</topology>
        <orientation evidence="3">Cytoplasmic side</orientation>
    </subcellularLocation>
</comment>
<evidence type="ECO:0000313" key="11">
    <source>
        <dbReference type="EMBL" id="RWS08831.1"/>
    </source>
</evidence>
<dbReference type="STRING" id="1965070.A0A3S3PAE4"/>
<feature type="transmembrane region" description="Helical" evidence="8">
    <location>
        <begin position="20"/>
        <end position="44"/>
    </location>
</feature>
<dbReference type="EMBL" id="NCKU01002741">
    <property type="protein sequence ID" value="RWS08885.1"/>
    <property type="molecule type" value="Genomic_DNA"/>
</dbReference>
<evidence type="ECO:0000256" key="5">
    <source>
        <dbReference type="ARBA" id="ARBA00022723"/>
    </source>
</evidence>
<evidence type="ECO:0000256" key="6">
    <source>
        <dbReference type="ARBA" id="ARBA00022833"/>
    </source>
</evidence>
<keyword evidence="8" id="KW-1133">Transmembrane helix</keyword>
<proteinExistence type="inferred from homology"/>
<dbReference type="InterPro" id="IPR006629">
    <property type="entry name" value="LITAF"/>
</dbReference>
<protein>
    <submittedName>
        <fullName evidence="10">Lipopolysaccharide-induced tumor necrosis factor-alpha factor-like protein</fullName>
    </submittedName>
</protein>
<gene>
    <name evidence="11" type="ORF">B4U79_02504</name>
    <name evidence="10" type="ORF">B4U79_11226</name>
    <name evidence="12" type="ORF">B4U79_12689</name>
</gene>
<evidence type="ECO:0000313" key="13">
    <source>
        <dbReference type="Proteomes" id="UP000285301"/>
    </source>
</evidence>
<dbReference type="OrthoDB" id="6499258at2759"/>
<dbReference type="GO" id="GO:0008270">
    <property type="term" value="F:zinc ion binding"/>
    <property type="evidence" value="ECO:0007669"/>
    <property type="project" value="TreeGrafter"/>
</dbReference>
<dbReference type="PROSITE" id="PS51837">
    <property type="entry name" value="LITAF"/>
    <property type="match status" value="1"/>
</dbReference>
<keyword evidence="8" id="KW-0812">Transmembrane</keyword>
<dbReference type="PANTHER" id="PTHR23292">
    <property type="entry name" value="LIPOPOLYSACCHARIDE-INDUCED TUMOR NECROSIS FACTOR-ALPHA FACTOR"/>
    <property type="match status" value="1"/>
</dbReference>
<evidence type="ECO:0000256" key="4">
    <source>
        <dbReference type="ARBA" id="ARBA00005975"/>
    </source>
</evidence>
<comment type="similarity">
    <text evidence="4">Belongs to the CDIP1/LITAF family.</text>
</comment>
<evidence type="ECO:0000256" key="2">
    <source>
        <dbReference type="ARBA" id="ARBA00004481"/>
    </source>
</evidence>
<keyword evidence="5" id="KW-0479">Metal-binding</keyword>
<dbReference type="InterPro" id="IPR037519">
    <property type="entry name" value="LITAF_fam"/>
</dbReference>
<dbReference type="GO" id="GO:0031902">
    <property type="term" value="C:late endosome membrane"/>
    <property type="evidence" value="ECO:0007669"/>
    <property type="project" value="UniProtKB-SubCell"/>
</dbReference>
<evidence type="ECO:0000256" key="3">
    <source>
        <dbReference type="ARBA" id="ARBA00004630"/>
    </source>
</evidence>
<evidence type="ECO:0000313" key="12">
    <source>
        <dbReference type="EMBL" id="RWS08885.1"/>
    </source>
</evidence>
<organism evidence="10 13">
    <name type="scientific">Dinothrombium tinctorium</name>
    <dbReference type="NCBI Taxonomy" id="1965070"/>
    <lineage>
        <taxon>Eukaryota</taxon>
        <taxon>Metazoa</taxon>
        <taxon>Ecdysozoa</taxon>
        <taxon>Arthropoda</taxon>
        <taxon>Chelicerata</taxon>
        <taxon>Arachnida</taxon>
        <taxon>Acari</taxon>
        <taxon>Acariformes</taxon>
        <taxon>Trombidiformes</taxon>
        <taxon>Prostigmata</taxon>
        <taxon>Anystina</taxon>
        <taxon>Parasitengona</taxon>
        <taxon>Trombidioidea</taxon>
        <taxon>Trombidiidae</taxon>
        <taxon>Dinothrombium</taxon>
    </lineage>
</organism>
<name>A0A3S3PAE4_9ACAR</name>
<reference evidence="10 13" key="1">
    <citation type="journal article" date="2018" name="Gigascience">
        <title>Genomes of trombidid mites reveal novel predicted allergens and laterally-transferred genes associated with secondary metabolism.</title>
        <authorList>
            <person name="Dong X."/>
            <person name="Chaisiri K."/>
            <person name="Xia D."/>
            <person name="Armstrong S.D."/>
            <person name="Fang Y."/>
            <person name="Donnelly M.J."/>
            <person name="Kadowaki T."/>
            <person name="McGarry J.W."/>
            <person name="Darby A.C."/>
            <person name="Makepeace B.L."/>
        </authorList>
    </citation>
    <scope>NUCLEOTIDE SEQUENCE [LARGE SCALE GENOMIC DNA]</scope>
    <source>
        <strain evidence="10">UoL-WK</strain>
    </source>
</reference>
<accession>A0A3S3PAE4</accession>
<sequence length="69" mass="7961">MICTHCGESVMTKIRTTSGLLTWFMCIVICLIGCFWGCCLIPFCMKMFKDVEHRCPKCKAFLGIYKKIQ</sequence>
<reference evidence="10" key="2">
    <citation type="submission" date="2018-11" db="EMBL/GenBank/DDBJ databases">
        <title>Trombidioid mite genomics.</title>
        <authorList>
            <person name="Dong X."/>
        </authorList>
    </citation>
    <scope>NUCLEOTIDE SEQUENCE</scope>
    <source>
        <strain evidence="10">UoL-WK</strain>
    </source>
</reference>